<comment type="caution">
    <text evidence="2">The sequence shown here is derived from an EMBL/GenBank/DDBJ whole genome shotgun (WGS) entry which is preliminary data.</text>
</comment>
<reference evidence="2 3" key="1">
    <citation type="submission" date="2017-05" db="EMBL/GenBank/DDBJ databases">
        <authorList>
            <person name="Varghese N."/>
            <person name="Submissions S."/>
        </authorList>
    </citation>
    <scope>NUCLEOTIDE SEQUENCE [LARGE SCALE GENOMIC DNA]</scope>
    <source>
        <strain evidence="2 3">DSM 15360</strain>
    </source>
</reference>
<evidence type="ECO:0000259" key="1">
    <source>
        <dbReference type="Pfam" id="PF05239"/>
    </source>
</evidence>
<protein>
    <submittedName>
        <fullName evidence="2">PRC-barrel domain-containing protein</fullName>
    </submittedName>
</protein>
<gene>
    <name evidence="2" type="ORF">SAMN06265367_101494</name>
</gene>
<dbReference type="Proteomes" id="UP001157915">
    <property type="component" value="Unassembled WGS sequence"/>
</dbReference>
<dbReference type="InterPro" id="IPR027275">
    <property type="entry name" value="PRC-brl_dom"/>
</dbReference>
<dbReference type="PANTHER" id="PTHR36505:SF1">
    <property type="entry name" value="BLR1072 PROTEIN"/>
    <property type="match status" value="1"/>
</dbReference>
<dbReference type="InterPro" id="IPR011033">
    <property type="entry name" value="PRC_barrel-like_sf"/>
</dbReference>
<accession>A0ABY1NDQ0</accession>
<name>A0ABY1NDQ0_9BACT</name>
<keyword evidence="3" id="KW-1185">Reference proteome</keyword>
<organism evidence="2 3">
    <name type="scientific">Algoriphagus winogradskyi</name>
    <dbReference type="NCBI Taxonomy" id="237017"/>
    <lineage>
        <taxon>Bacteria</taxon>
        <taxon>Pseudomonadati</taxon>
        <taxon>Bacteroidota</taxon>
        <taxon>Cytophagia</taxon>
        <taxon>Cytophagales</taxon>
        <taxon>Cyclobacteriaceae</taxon>
        <taxon>Algoriphagus</taxon>
    </lineage>
</organism>
<dbReference type="SUPFAM" id="SSF50346">
    <property type="entry name" value="PRC-barrel domain"/>
    <property type="match status" value="1"/>
</dbReference>
<feature type="domain" description="PRC-barrel" evidence="1">
    <location>
        <begin position="16"/>
        <end position="86"/>
    </location>
</feature>
<dbReference type="Gene3D" id="2.30.30.240">
    <property type="entry name" value="PRC-barrel domain"/>
    <property type="match status" value="1"/>
</dbReference>
<evidence type="ECO:0000313" key="3">
    <source>
        <dbReference type="Proteomes" id="UP001157915"/>
    </source>
</evidence>
<dbReference type="EMBL" id="FXUA01000001">
    <property type="protein sequence ID" value="SMP06590.1"/>
    <property type="molecule type" value="Genomic_DNA"/>
</dbReference>
<dbReference type="Pfam" id="PF05239">
    <property type="entry name" value="PRC"/>
    <property type="match status" value="1"/>
</dbReference>
<sequence length="124" mass="13938">MNTQYHFPISSSTAANCTVKTISDEVVGSIKDIMLDTETGEIAYVVLAVDTGFLNLGNKLLALPWGAFDFHSHQRGVILVKINKEKLENAPGFDKDDWPIGPQHQFINDVHTYYGFDRRRALIE</sequence>
<dbReference type="PANTHER" id="PTHR36505">
    <property type="entry name" value="BLR1072 PROTEIN"/>
    <property type="match status" value="1"/>
</dbReference>
<evidence type="ECO:0000313" key="2">
    <source>
        <dbReference type="EMBL" id="SMP06590.1"/>
    </source>
</evidence>
<dbReference type="RefSeq" id="WP_283411426.1">
    <property type="nucleotide sequence ID" value="NZ_FXUA01000001.1"/>
</dbReference>
<proteinExistence type="predicted"/>